<evidence type="ECO:0000256" key="2">
    <source>
        <dbReference type="ARBA" id="ARBA00022692"/>
    </source>
</evidence>
<keyword evidence="3 5" id="KW-1133">Transmembrane helix</keyword>
<dbReference type="Proteomes" id="UP001187682">
    <property type="component" value="Unassembled WGS sequence"/>
</dbReference>
<dbReference type="InterPro" id="IPR002523">
    <property type="entry name" value="MgTranspt_CorA/ZnTranspt_ZntB"/>
</dbReference>
<dbReference type="EMBL" id="ONZQ02000016">
    <property type="protein sequence ID" value="SPO06541.1"/>
    <property type="molecule type" value="Genomic_DNA"/>
</dbReference>
<feature type="transmembrane region" description="Helical" evidence="5">
    <location>
        <begin position="630"/>
        <end position="651"/>
    </location>
</feature>
<reference evidence="6" key="1">
    <citation type="submission" date="2018-03" db="EMBL/GenBank/DDBJ databases">
        <authorList>
            <person name="Guldener U."/>
        </authorList>
    </citation>
    <scope>NUCLEOTIDE SEQUENCE</scope>
</reference>
<evidence type="ECO:0000256" key="3">
    <source>
        <dbReference type="ARBA" id="ARBA00022989"/>
    </source>
</evidence>
<protein>
    <submittedName>
        <fullName evidence="6">Uncharacterized protein</fullName>
    </submittedName>
</protein>
<evidence type="ECO:0000256" key="1">
    <source>
        <dbReference type="ARBA" id="ARBA00004141"/>
    </source>
</evidence>
<sequence length="676" mass="74002">MAEAGPFVPRDGAGVSSRAEVTTCIHGSLHEDGHDLATLIIIELEFKAPRNELRRLRSAVVKARFVAYPSIDSTDPVPTVHDIAPAGTVAIVDQGLEKPALLNSWDPLHGRPPGAWLEGAKKTVGSRNLGQPNAAIWKVHKDDKGDDTDTGIPTTLTFGILLRRSIAAKFQAVFDITATIGAKTNATMTSKAYRGSMVATSPLITFDPASSFGSPRVKGMLDLDKNKLSDITLSSFAKASFPVQPGDILARQASHYVELWNLHEAGQMVIRSNPHQLDTYVEKLEGLPCREKPDVNFLNRAFDWVSRITSNAATTKTPIVCSVLMLRSEENVNGTASPIRGHFDKNTLDSIWEFFDLPPDALGAIPGGGGSCYQRTSTTNGHQGYIVQTPSTGRSTWSLILVSDTRFIRGAAILQADGLRSAHAILQKVSKVRGKHPNPLLLLLHLFMDYHEETSKGFKTISDQVTEVDRDILEALRRGDNHGDTASNKIDTPKGDNFAQLNRNLHEASSNLVNIARRNEFEKGLCSMLQVDLRGDPLLTELVNLSAKSDKLGLEIKDLPERISGHRTVLYSLIAQRDASLQYDLSKATFKDSKAMKTLAIITMVFLPATFVATLFSADMISFKSKGQASWIYAVAVVPFTVGLVLAWFWWPKGSENNSDELDEEAGIEGQKIKQK</sequence>
<dbReference type="GO" id="GO:0016020">
    <property type="term" value="C:membrane"/>
    <property type="evidence" value="ECO:0007669"/>
    <property type="project" value="UniProtKB-SubCell"/>
</dbReference>
<organism evidence="6 7">
    <name type="scientific">Cephalotrichum gorgonifer</name>
    <dbReference type="NCBI Taxonomy" id="2041049"/>
    <lineage>
        <taxon>Eukaryota</taxon>
        <taxon>Fungi</taxon>
        <taxon>Dikarya</taxon>
        <taxon>Ascomycota</taxon>
        <taxon>Pezizomycotina</taxon>
        <taxon>Sordariomycetes</taxon>
        <taxon>Hypocreomycetidae</taxon>
        <taxon>Microascales</taxon>
        <taxon>Microascaceae</taxon>
        <taxon>Cephalotrichum</taxon>
    </lineage>
</organism>
<accession>A0AAE8SZ38</accession>
<proteinExistence type="predicted"/>
<comment type="caution">
    <text evidence="6">The sequence shown here is derived from an EMBL/GenBank/DDBJ whole genome shotgun (WGS) entry which is preliminary data.</text>
</comment>
<comment type="subcellular location">
    <subcellularLocation>
        <location evidence="1">Membrane</location>
        <topology evidence="1">Multi-pass membrane protein</topology>
    </subcellularLocation>
</comment>
<dbReference type="InterPro" id="IPR045863">
    <property type="entry name" value="CorA_TM1_TM2"/>
</dbReference>
<dbReference type="AlphaFoldDB" id="A0AAE8SZ38"/>
<feature type="transmembrane region" description="Helical" evidence="5">
    <location>
        <begin position="599"/>
        <end position="618"/>
    </location>
</feature>
<keyword evidence="2 5" id="KW-0812">Transmembrane</keyword>
<evidence type="ECO:0000313" key="6">
    <source>
        <dbReference type="EMBL" id="SPO06541.1"/>
    </source>
</evidence>
<evidence type="ECO:0000256" key="5">
    <source>
        <dbReference type="SAM" id="Phobius"/>
    </source>
</evidence>
<keyword evidence="7" id="KW-1185">Reference proteome</keyword>
<dbReference type="SUPFAM" id="SSF144083">
    <property type="entry name" value="Magnesium transport protein CorA, transmembrane region"/>
    <property type="match status" value="1"/>
</dbReference>
<keyword evidence="4 5" id="KW-0472">Membrane</keyword>
<dbReference type="Gene3D" id="1.20.58.340">
    <property type="entry name" value="Magnesium transport protein CorA, transmembrane region"/>
    <property type="match status" value="1"/>
</dbReference>
<evidence type="ECO:0000256" key="4">
    <source>
        <dbReference type="ARBA" id="ARBA00023136"/>
    </source>
</evidence>
<name>A0AAE8SZ38_9PEZI</name>
<dbReference type="GO" id="GO:0046873">
    <property type="term" value="F:metal ion transmembrane transporter activity"/>
    <property type="evidence" value="ECO:0007669"/>
    <property type="project" value="InterPro"/>
</dbReference>
<dbReference type="Pfam" id="PF01544">
    <property type="entry name" value="CorA"/>
    <property type="match status" value="1"/>
</dbReference>
<gene>
    <name evidence="6" type="ORF">DNG_09231</name>
</gene>
<evidence type="ECO:0000313" key="7">
    <source>
        <dbReference type="Proteomes" id="UP001187682"/>
    </source>
</evidence>